<dbReference type="EMBL" id="CAJVPP010000845">
    <property type="protein sequence ID" value="CAG8516643.1"/>
    <property type="molecule type" value="Genomic_DNA"/>
</dbReference>
<gene>
    <name evidence="3" type="ORF">FMOSSE_LOCUS4815</name>
</gene>
<proteinExistence type="predicted"/>
<accession>A0A9N9A2D0</accession>
<keyword evidence="4" id="KW-1185">Reference proteome</keyword>
<feature type="region of interest" description="Disordered" evidence="2">
    <location>
        <begin position="217"/>
        <end position="236"/>
    </location>
</feature>
<comment type="caution">
    <text evidence="3">The sequence shown here is derived from an EMBL/GenBank/DDBJ whole genome shotgun (WGS) entry which is preliminary data.</text>
</comment>
<evidence type="ECO:0000256" key="2">
    <source>
        <dbReference type="SAM" id="MobiDB-lite"/>
    </source>
</evidence>
<sequence>MDKVIEPPTEQAGIELTVSSTSTFGEVSGSDTVKGQKNDVDYDDFYEKLDRIELNETDKELCHNEVEDELRDLSYFSSSGDEEVIENFGKTLKSFKIGEELDLKAFDDSKTNFDPTSKFDMTEEDLIRGSSREEYLQIVGECSLMDDDIFIEIELPKIKKTRHRKIDKDIGLKNKKLILQQKLQQFSNEHQMREEKLEEQNLYERKERLETINYYKKNGTKENSSQPKIRSSNKESLKRQLGYMKTYARKAEDERDEAKKALVKAQQDIAQMNDQFENLRASVQIHYQRATQTPSIVFPTRSISSTSLELPSKHFLSEPSDINGSEHIDMNTLYGRMLKIANRICGNEIIMYETKTYDVGHEIPFILGNGTGKSQ</sequence>
<name>A0A9N9A2D0_FUNMO</name>
<evidence type="ECO:0000313" key="3">
    <source>
        <dbReference type="EMBL" id="CAG8516643.1"/>
    </source>
</evidence>
<keyword evidence="1" id="KW-0175">Coiled coil</keyword>
<evidence type="ECO:0000256" key="1">
    <source>
        <dbReference type="SAM" id="Coils"/>
    </source>
</evidence>
<evidence type="ECO:0000313" key="4">
    <source>
        <dbReference type="Proteomes" id="UP000789375"/>
    </source>
</evidence>
<reference evidence="3" key="1">
    <citation type="submission" date="2021-06" db="EMBL/GenBank/DDBJ databases">
        <authorList>
            <person name="Kallberg Y."/>
            <person name="Tangrot J."/>
            <person name="Rosling A."/>
        </authorList>
    </citation>
    <scope>NUCLEOTIDE SEQUENCE</scope>
    <source>
        <strain evidence="3">87-6 pot B 2015</strain>
    </source>
</reference>
<dbReference type="Proteomes" id="UP000789375">
    <property type="component" value="Unassembled WGS sequence"/>
</dbReference>
<feature type="coiled-coil region" evidence="1">
    <location>
        <begin position="248"/>
        <end position="282"/>
    </location>
</feature>
<organism evidence="3 4">
    <name type="scientific">Funneliformis mosseae</name>
    <name type="common">Endomycorrhizal fungus</name>
    <name type="synonym">Glomus mosseae</name>
    <dbReference type="NCBI Taxonomy" id="27381"/>
    <lineage>
        <taxon>Eukaryota</taxon>
        <taxon>Fungi</taxon>
        <taxon>Fungi incertae sedis</taxon>
        <taxon>Mucoromycota</taxon>
        <taxon>Glomeromycotina</taxon>
        <taxon>Glomeromycetes</taxon>
        <taxon>Glomerales</taxon>
        <taxon>Glomeraceae</taxon>
        <taxon>Funneliformis</taxon>
    </lineage>
</organism>
<protein>
    <submittedName>
        <fullName evidence="3">16854_t:CDS:1</fullName>
    </submittedName>
</protein>
<feature type="compositionally biased region" description="Polar residues" evidence="2">
    <location>
        <begin position="221"/>
        <end position="230"/>
    </location>
</feature>
<dbReference type="AlphaFoldDB" id="A0A9N9A2D0"/>